<sequence>MDRATSIKNKSFNASNFKLSKMVDSKTIIFMIIGFLLSRSVLIDGIAPLGLAFFLYICKLDKYKVPVFLSVLVGTLLSFNDMVIVAKYIICLTIIMILSSRIKEITSLLKLSLVGVLITLPVSIICACVTDRSLYNFIIVGIESMIVFTSTFIFAYGVKFLIFNQNKMSIKTEEVISISLLTTFSIMGVGQMAVLGVSFRTVLATTFILISAIIGGASVGSSCGVIVGLAFIINNAVSAIYMGIYAFAGLIGGTFNKVNRYLCILGYILSCIIVFAYTSGIQSNVNSIRDILIGALIVSILPKSFFNKIESAVKININTSQSVNNYIVRTKNLTNSKLENMQRAYNELANTFEKIRQKDEIINQNDMAELIDRIYSDECCSCSMKKMCWEVRFNKTYTLIYEMIQNLEDGQLNTDTIPEEFKKACMNPEQIMKISNYYYKMFALNYDWSMKFEEGRKLIADQIRNISKSIKGLSDDIENSAMLDLVKEKNILEELERHNIVVNKINYLTKGKNEFKITIDKNTCANGGLCDEKLVEIISNYLGEQLSAQKYGCNIYKDTCKIVLTKVEKFVATTQAASLSRDGHVLCGDNYTYMEIDNGQYMMAICDGMGKGKRAYDESSTTIDILEKMIEAKIDNEIVIKTINNMLLLSNSDEIFSTLDLGIIDLKQGRLETVKMGACSTYIKRANNDVDFISSSSLPVGILSEIKLDRHNYKLNDGDYIIMVSDGIIDAGKNNDIGENWLIYFLKKLNTYDPKEMIDKIMDRALELQLDKIEDDMTVMVTKVNRLK</sequence>
<evidence type="ECO:0000256" key="3">
    <source>
        <dbReference type="SAM" id="Phobius"/>
    </source>
</evidence>
<evidence type="ECO:0000259" key="4">
    <source>
        <dbReference type="PROSITE" id="PS51746"/>
    </source>
</evidence>
<gene>
    <name evidence="5" type="primary">spoIIE</name>
    <name evidence="5" type="ORF">IBLFYP30_02860</name>
</gene>
<keyword evidence="2" id="KW-0175">Coiled coil</keyword>
<dbReference type="GO" id="GO:0004722">
    <property type="term" value="F:protein serine/threonine phosphatase activity"/>
    <property type="evidence" value="ECO:0007669"/>
    <property type="project" value="UniProtKB-EC"/>
</dbReference>
<feature type="coiled-coil region" evidence="2">
    <location>
        <begin position="331"/>
        <end position="358"/>
    </location>
</feature>
<evidence type="ECO:0000313" key="5">
    <source>
        <dbReference type="EMBL" id="VYU48437.1"/>
    </source>
</evidence>
<evidence type="ECO:0000256" key="2">
    <source>
        <dbReference type="SAM" id="Coils"/>
    </source>
</evidence>
<keyword evidence="1 5" id="KW-0378">Hydrolase</keyword>
<organism evidence="5">
    <name type="scientific">Intestinibacter bartlettii</name>
    <dbReference type="NCBI Taxonomy" id="261299"/>
    <lineage>
        <taxon>Bacteria</taxon>
        <taxon>Bacillati</taxon>
        <taxon>Bacillota</taxon>
        <taxon>Clostridia</taxon>
        <taxon>Peptostreptococcales</taxon>
        <taxon>Peptostreptococcaceae</taxon>
        <taxon>Intestinibacter</taxon>
    </lineage>
</organism>
<evidence type="ECO:0000256" key="1">
    <source>
        <dbReference type="ARBA" id="ARBA00022801"/>
    </source>
</evidence>
<feature type="domain" description="PPM-type phosphatase" evidence="4">
    <location>
        <begin position="573"/>
        <end position="784"/>
    </location>
</feature>
<dbReference type="InterPro" id="IPR014221">
    <property type="entry name" value="SpoII_E"/>
</dbReference>
<dbReference type="InterPro" id="IPR001932">
    <property type="entry name" value="PPM-type_phosphatase-like_dom"/>
</dbReference>
<reference evidence="5" key="1">
    <citation type="submission" date="2019-11" db="EMBL/GenBank/DDBJ databases">
        <authorList>
            <person name="Feng L."/>
        </authorList>
    </citation>
    <scope>NUCLEOTIDE SEQUENCE</scope>
    <source>
        <strain evidence="5">IbartlettiiLFYP30</strain>
    </source>
</reference>
<dbReference type="Pfam" id="PF19732">
    <property type="entry name" value="SpoIIE_N"/>
    <property type="match status" value="1"/>
</dbReference>
<dbReference type="PANTHER" id="PTHR43156:SF2">
    <property type="entry name" value="STAGE II SPORULATION PROTEIN E"/>
    <property type="match status" value="1"/>
</dbReference>
<dbReference type="AlphaFoldDB" id="A0A6N3F8N7"/>
<feature type="transmembrane region" description="Helical" evidence="3">
    <location>
        <begin position="262"/>
        <end position="280"/>
    </location>
</feature>
<dbReference type="InterPro" id="IPR045768">
    <property type="entry name" value="SpoIIE_N"/>
</dbReference>
<dbReference type="SMART" id="SM00332">
    <property type="entry name" value="PP2Cc"/>
    <property type="match status" value="1"/>
</dbReference>
<accession>A0A6N3F8N7</accession>
<dbReference type="PANTHER" id="PTHR43156">
    <property type="entry name" value="STAGE II SPORULATION PROTEIN E-RELATED"/>
    <property type="match status" value="1"/>
</dbReference>
<name>A0A6N3F8N7_9FIRM</name>
<keyword evidence="3" id="KW-0812">Transmembrane</keyword>
<dbReference type="NCBIfam" id="TIGR02865">
    <property type="entry name" value="spore_II_E"/>
    <property type="match status" value="1"/>
</dbReference>
<feature type="transmembrane region" description="Helical" evidence="3">
    <location>
        <begin position="207"/>
        <end position="233"/>
    </location>
</feature>
<proteinExistence type="predicted"/>
<feature type="transmembrane region" description="Helical" evidence="3">
    <location>
        <begin position="137"/>
        <end position="163"/>
    </location>
</feature>
<dbReference type="EC" id="3.1.3.16" evidence="5"/>
<dbReference type="RefSeq" id="WP_156531181.1">
    <property type="nucleotide sequence ID" value="NZ_CACRUE010000040.1"/>
</dbReference>
<feature type="transmembrane region" description="Helical" evidence="3">
    <location>
        <begin position="239"/>
        <end position="255"/>
    </location>
</feature>
<dbReference type="PROSITE" id="PS51746">
    <property type="entry name" value="PPM_2"/>
    <property type="match status" value="1"/>
</dbReference>
<dbReference type="Pfam" id="PF07228">
    <property type="entry name" value="SpoIIE"/>
    <property type="match status" value="1"/>
</dbReference>
<dbReference type="InterPro" id="IPR036457">
    <property type="entry name" value="PPM-type-like_dom_sf"/>
</dbReference>
<protein>
    <submittedName>
        <fullName evidence="5">Stage II sporulation protein E</fullName>
        <ecNumber evidence="5">3.1.3.16</ecNumber>
    </submittedName>
</protein>
<keyword evidence="3" id="KW-0472">Membrane</keyword>
<dbReference type="SMART" id="SM00331">
    <property type="entry name" value="PP2C_SIG"/>
    <property type="match status" value="1"/>
</dbReference>
<feature type="transmembrane region" description="Helical" evidence="3">
    <location>
        <begin position="175"/>
        <end position="195"/>
    </location>
</feature>
<dbReference type="InterPro" id="IPR052016">
    <property type="entry name" value="Bact_Sigma-Reg"/>
</dbReference>
<dbReference type="Gene3D" id="3.60.40.10">
    <property type="entry name" value="PPM-type phosphatase domain"/>
    <property type="match status" value="1"/>
</dbReference>
<dbReference type="SUPFAM" id="SSF81606">
    <property type="entry name" value="PP2C-like"/>
    <property type="match status" value="1"/>
</dbReference>
<feature type="transmembrane region" description="Helical" evidence="3">
    <location>
        <begin position="111"/>
        <end position="130"/>
    </location>
</feature>
<keyword evidence="3" id="KW-1133">Transmembrane helix</keyword>
<feature type="transmembrane region" description="Helical" evidence="3">
    <location>
        <begin position="28"/>
        <end position="55"/>
    </location>
</feature>
<feature type="transmembrane region" description="Helical" evidence="3">
    <location>
        <begin position="67"/>
        <end position="99"/>
    </location>
</feature>
<dbReference type="EMBL" id="CACRUE010000040">
    <property type="protein sequence ID" value="VYU48437.1"/>
    <property type="molecule type" value="Genomic_DNA"/>
</dbReference>